<feature type="compositionally biased region" description="Basic and acidic residues" evidence="1">
    <location>
        <begin position="30"/>
        <end position="41"/>
    </location>
</feature>
<evidence type="ECO:0000313" key="4">
    <source>
        <dbReference type="Proteomes" id="UP001519287"/>
    </source>
</evidence>
<organism evidence="3 4">
    <name type="scientific">Paenibacillus eucommiae</name>
    <dbReference type="NCBI Taxonomy" id="1355755"/>
    <lineage>
        <taxon>Bacteria</taxon>
        <taxon>Bacillati</taxon>
        <taxon>Bacillota</taxon>
        <taxon>Bacilli</taxon>
        <taxon>Bacillales</taxon>
        <taxon>Paenibacillaceae</taxon>
        <taxon>Paenibacillus</taxon>
    </lineage>
</organism>
<feature type="transmembrane region" description="Helical" evidence="2">
    <location>
        <begin position="90"/>
        <end position="112"/>
    </location>
</feature>
<evidence type="ECO:0008006" key="5">
    <source>
        <dbReference type="Google" id="ProtNLM"/>
    </source>
</evidence>
<keyword evidence="4" id="KW-1185">Reference proteome</keyword>
<accession>A0ABS4J0H6</accession>
<feature type="region of interest" description="Disordered" evidence="1">
    <location>
        <begin position="24"/>
        <end position="47"/>
    </location>
</feature>
<reference evidence="3 4" key="1">
    <citation type="submission" date="2021-03" db="EMBL/GenBank/DDBJ databases">
        <title>Genomic Encyclopedia of Type Strains, Phase IV (KMG-IV): sequencing the most valuable type-strain genomes for metagenomic binning, comparative biology and taxonomic classification.</title>
        <authorList>
            <person name="Goeker M."/>
        </authorList>
    </citation>
    <scope>NUCLEOTIDE SEQUENCE [LARGE SCALE GENOMIC DNA]</scope>
    <source>
        <strain evidence="3 4">DSM 26048</strain>
    </source>
</reference>
<protein>
    <recommendedName>
        <fullName evidence="5">DUF4190 domain-containing protein</fullName>
    </recommendedName>
</protein>
<keyword evidence="2" id="KW-0812">Transmembrane</keyword>
<dbReference type="RefSeq" id="WP_209974163.1">
    <property type="nucleotide sequence ID" value="NZ_JAGGLB010000015.1"/>
</dbReference>
<gene>
    <name evidence="3" type="ORF">J2Z66_004443</name>
</gene>
<evidence type="ECO:0000256" key="2">
    <source>
        <dbReference type="SAM" id="Phobius"/>
    </source>
</evidence>
<dbReference type="EMBL" id="JAGGLB010000015">
    <property type="protein sequence ID" value="MBP1992830.1"/>
    <property type="molecule type" value="Genomic_DNA"/>
</dbReference>
<keyword evidence="2" id="KW-1133">Transmembrane helix</keyword>
<feature type="transmembrane region" description="Helical" evidence="2">
    <location>
        <begin position="56"/>
        <end position="83"/>
    </location>
</feature>
<dbReference type="PANTHER" id="PTHR40040:SF1">
    <property type="entry name" value="MEMBRANE PROTEIN"/>
    <property type="match status" value="1"/>
</dbReference>
<evidence type="ECO:0000256" key="1">
    <source>
        <dbReference type="SAM" id="MobiDB-lite"/>
    </source>
</evidence>
<dbReference type="InterPro" id="IPR055338">
    <property type="entry name" value="YqfX-like"/>
</dbReference>
<dbReference type="Proteomes" id="UP001519287">
    <property type="component" value="Unassembled WGS sequence"/>
</dbReference>
<dbReference type="PANTHER" id="PTHR40040">
    <property type="entry name" value="SMALL HYDROPHOBIC PROTEIN-RELATED"/>
    <property type="match status" value="1"/>
</dbReference>
<evidence type="ECO:0000313" key="3">
    <source>
        <dbReference type="EMBL" id="MBP1992830.1"/>
    </source>
</evidence>
<name>A0ABS4J0H6_9BACL</name>
<sequence length="113" mass="12385">MEKDDDRNKFGGDEFEEYAAEITAPLTEQHNGRRDESHESRSAGAGLQSRKIGYTALFIALAALFVWPAILGPIAVVLGFIAFRGGSKSLGTWSISIGLVTFIAYFLLLPYFP</sequence>
<keyword evidence="2" id="KW-0472">Membrane</keyword>
<proteinExistence type="predicted"/>
<comment type="caution">
    <text evidence="3">The sequence shown here is derived from an EMBL/GenBank/DDBJ whole genome shotgun (WGS) entry which is preliminary data.</text>
</comment>